<name>A0A494ZSQ0_9BACI</name>
<dbReference type="NCBIfam" id="TIGR03064">
    <property type="entry name" value="sortase_srtB"/>
    <property type="match status" value="1"/>
</dbReference>
<proteinExistence type="predicted"/>
<keyword evidence="3" id="KW-0472">Membrane</keyword>
<feature type="active site" description="Proton donor/acceptor" evidence="2">
    <location>
        <position position="123"/>
    </location>
</feature>
<feature type="active site" description="Acyl-thioester intermediate" evidence="2">
    <location>
        <position position="216"/>
    </location>
</feature>
<organism evidence="4 5">
    <name type="scientific">Oceanobacillus halophilus</name>
    <dbReference type="NCBI Taxonomy" id="930130"/>
    <lineage>
        <taxon>Bacteria</taxon>
        <taxon>Bacillati</taxon>
        <taxon>Bacillota</taxon>
        <taxon>Bacilli</taxon>
        <taxon>Bacillales</taxon>
        <taxon>Bacillaceae</taxon>
        <taxon>Oceanobacillus</taxon>
    </lineage>
</organism>
<dbReference type="EMBL" id="RBZP01000030">
    <property type="protein sequence ID" value="RKQ28561.1"/>
    <property type="molecule type" value="Genomic_DNA"/>
</dbReference>
<dbReference type="Pfam" id="PF04203">
    <property type="entry name" value="Sortase"/>
    <property type="match status" value="1"/>
</dbReference>
<evidence type="ECO:0000256" key="1">
    <source>
        <dbReference type="ARBA" id="ARBA00022801"/>
    </source>
</evidence>
<dbReference type="InterPro" id="IPR009835">
    <property type="entry name" value="SrtB"/>
</dbReference>
<comment type="caution">
    <text evidence="4">The sequence shown here is derived from an EMBL/GenBank/DDBJ whole genome shotgun (WGS) entry which is preliminary data.</text>
</comment>
<evidence type="ECO:0000256" key="3">
    <source>
        <dbReference type="SAM" id="Phobius"/>
    </source>
</evidence>
<gene>
    <name evidence="4" type="primary">srtB</name>
    <name evidence="4" type="ORF">D8M06_18785</name>
</gene>
<evidence type="ECO:0000256" key="2">
    <source>
        <dbReference type="PIRSR" id="PIRSR605754-1"/>
    </source>
</evidence>
<accession>A0A494ZSQ0</accession>
<dbReference type="Proteomes" id="UP000269301">
    <property type="component" value="Unassembled WGS sequence"/>
</dbReference>
<dbReference type="SUPFAM" id="SSF63817">
    <property type="entry name" value="Sortase"/>
    <property type="match status" value="1"/>
</dbReference>
<sequence>MIKVGLLRLVLIISIVGIIYSSYYIITYINEYRVSEKKYEEIETIYHQNEGDPNEELKRINEDFVGWIEVDGTEIQYPVVQAVDNDYYLTRNFHQEEDKVGAIFMDYRNSTDRLDSHTIIYGHNMKDDSMFGSLSNVLDADFSDDNTINLEFQGETYQWEVFSGYVTKETDWMQVDFDSTNNSYLPFLQGLKDKSNVIFSREEVTKEDKILTLATCTSHDIDERVIVHARLIEGD</sequence>
<keyword evidence="3" id="KW-1133">Transmembrane helix</keyword>
<reference evidence="4 5" key="1">
    <citation type="journal article" date="2016" name="Int. J. Syst. Evol. Microbiol.">
        <title>Oceanobacillus halophilus sp. nov., a novel moderately halophilic bacterium from a hypersaline lake.</title>
        <authorList>
            <person name="Amoozegar M.A."/>
            <person name="Bagheri M."/>
            <person name="Makhdoumi A."/>
            <person name="Nikou M.M."/>
            <person name="Fazeli S.A.S."/>
            <person name="Schumann P."/>
            <person name="Sproer C."/>
            <person name="Sanchez-Porro C."/>
            <person name="Ventosa A."/>
        </authorList>
    </citation>
    <scope>NUCLEOTIDE SEQUENCE [LARGE SCALE GENOMIC DNA]</scope>
    <source>
        <strain evidence="4 5">DSM 23996</strain>
    </source>
</reference>
<dbReference type="InterPro" id="IPR005754">
    <property type="entry name" value="Sortase"/>
</dbReference>
<evidence type="ECO:0000313" key="5">
    <source>
        <dbReference type="Proteomes" id="UP000269301"/>
    </source>
</evidence>
<dbReference type="Gene3D" id="2.40.260.10">
    <property type="entry name" value="Sortase"/>
    <property type="match status" value="1"/>
</dbReference>
<dbReference type="GO" id="GO:0016787">
    <property type="term" value="F:hydrolase activity"/>
    <property type="evidence" value="ECO:0007669"/>
    <property type="project" value="UniProtKB-KW"/>
</dbReference>
<dbReference type="EC" id="3.4.22.71" evidence="4"/>
<keyword evidence="5" id="KW-1185">Reference proteome</keyword>
<evidence type="ECO:0000313" key="4">
    <source>
        <dbReference type="EMBL" id="RKQ28561.1"/>
    </source>
</evidence>
<dbReference type="CDD" id="cd05826">
    <property type="entry name" value="Sortase_B"/>
    <property type="match status" value="1"/>
</dbReference>
<dbReference type="InterPro" id="IPR023365">
    <property type="entry name" value="Sortase_dom-sf"/>
</dbReference>
<dbReference type="AlphaFoldDB" id="A0A494ZSQ0"/>
<keyword evidence="3" id="KW-0812">Transmembrane</keyword>
<protein>
    <submittedName>
        <fullName evidence="4">SrtB family sortase</fullName>
        <ecNumber evidence="4">3.4.22.71</ecNumber>
    </submittedName>
</protein>
<keyword evidence="1 4" id="KW-0378">Hydrolase</keyword>
<feature type="transmembrane region" description="Helical" evidence="3">
    <location>
        <begin position="6"/>
        <end position="29"/>
    </location>
</feature>